<comment type="caution">
    <text evidence="2">The sequence shown here is derived from an EMBL/GenBank/DDBJ whole genome shotgun (WGS) entry which is preliminary data.</text>
</comment>
<dbReference type="NCBIfam" id="TIGR01764">
    <property type="entry name" value="excise"/>
    <property type="match status" value="1"/>
</dbReference>
<dbReference type="Proteomes" id="UP000238823">
    <property type="component" value="Unassembled WGS sequence"/>
</dbReference>
<dbReference type="EMBL" id="PVNL01000124">
    <property type="protein sequence ID" value="PRP98551.1"/>
    <property type="molecule type" value="Genomic_DNA"/>
</dbReference>
<dbReference type="InterPro" id="IPR041657">
    <property type="entry name" value="HTH_17"/>
</dbReference>
<dbReference type="Pfam" id="PF12728">
    <property type="entry name" value="HTH_17"/>
    <property type="match status" value="1"/>
</dbReference>
<reference evidence="2 3" key="1">
    <citation type="submission" date="2018-03" db="EMBL/GenBank/DDBJ databases">
        <title>Draft Genome Sequences of the Obligatory Marine Myxobacteria Enhygromyxa salina SWB007.</title>
        <authorList>
            <person name="Poehlein A."/>
            <person name="Moghaddam J.A."/>
            <person name="Harms H."/>
            <person name="Alanjari M."/>
            <person name="Koenig G.M."/>
            <person name="Daniel R."/>
            <person name="Schaeberle T.F."/>
        </authorList>
    </citation>
    <scope>NUCLEOTIDE SEQUENCE [LARGE SCALE GENOMIC DNA]</scope>
    <source>
        <strain evidence="2 3">SWB007</strain>
    </source>
</reference>
<name>A0A2S9Y0L8_9BACT</name>
<dbReference type="InterPro" id="IPR009061">
    <property type="entry name" value="DNA-bd_dom_put_sf"/>
</dbReference>
<accession>A0A2S9Y0L8</accession>
<sequence>MTIEDTLRTLLREELLAVKQDILAEVRRSLPSSDPTLEYLTTEEAAELARVTPATIREWIKTGALRERRAGNKLLIKASELHAHLAGDLTPDEDLVVARELARLGLR</sequence>
<proteinExistence type="predicted"/>
<dbReference type="SUPFAM" id="SSF46955">
    <property type="entry name" value="Putative DNA-binding domain"/>
    <property type="match status" value="1"/>
</dbReference>
<gene>
    <name evidence="2" type="ORF">ENSA7_64940</name>
</gene>
<evidence type="ECO:0000313" key="2">
    <source>
        <dbReference type="EMBL" id="PRP98551.1"/>
    </source>
</evidence>
<dbReference type="RefSeq" id="WP_181234329.1">
    <property type="nucleotide sequence ID" value="NZ_PVNL01000124.1"/>
</dbReference>
<dbReference type="InterPro" id="IPR010093">
    <property type="entry name" value="SinI_DNA-bd"/>
</dbReference>
<dbReference type="GO" id="GO:0003677">
    <property type="term" value="F:DNA binding"/>
    <property type="evidence" value="ECO:0007669"/>
    <property type="project" value="InterPro"/>
</dbReference>
<dbReference type="AlphaFoldDB" id="A0A2S9Y0L8"/>
<organism evidence="2 3">
    <name type="scientific">Enhygromyxa salina</name>
    <dbReference type="NCBI Taxonomy" id="215803"/>
    <lineage>
        <taxon>Bacteria</taxon>
        <taxon>Pseudomonadati</taxon>
        <taxon>Myxococcota</taxon>
        <taxon>Polyangia</taxon>
        <taxon>Nannocystales</taxon>
        <taxon>Nannocystaceae</taxon>
        <taxon>Enhygromyxa</taxon>
    </lineage>
</organism>
<evidence type="ECO:0000259" key="1">
    <source>
        <dbReference type="Pfam" id="PF12728"/>
    </source>
</evidence>
<protein>
    <submittedName>
        <fullName evidence="2">Helix-turn-helix domain protein</fullName>
    </submittedName>
</protein>
<evidence type="ECO:0000313" key="3">
    <source>
        <dbReference type="Proteomes" id="UP000238823"/>
    </source>
</evidence>
<feature type="domain" description="Helix-turn-helix" evidence="1">
    <location>
        <begin position="39"/>
        <end position="86"/>
    </location>
</feature>